<reference evidence="1 2" key="1">
    <citation type="journal article" date="2004" name="Proc. Natl. Acad. Sci. U.S.A.">
        <title>Structural flexibility in the Burkholderia mallei genome.</title>
        <authorList>
            <person name="Nierman W.C."/>
            <person name="DeShazer D."/>
            <person name="Kim H.S."/>
            <person name="Tettelin H."/>
            <person name="Nelson K.E."/>
            <person name="Feldblyum T."/>
            <person name="Ulrich R.L."/>
            <person name="Ronning C.M."/>
            <person name="Brinkac L.M."/>
            <person name="Daugherty S.C."/>
            <person name="Davidsen T.D."/>
            <person name="Deboy R.T."/>
            <person name="Dimitrov G."/>
            <person name="Dodson R.J."/>
            <person name="Durkin A.S."/>
            <person name="Gwinn M.L."/>
            <person name="Haft D.H."/>
            <person name="Khouri H."/>
            <person name="Kolonay J.F."/>
            <person name="Madupu R."/>
            <person name="Mohammoud Y."/>
            <person name="Nelson W.C."/>
            <person name="Radune D."/>
            <person name="Romero C.M."/>
            <person name="Sarria S."/>
            <person name="Selengut J."/>
            <person name="Shamblin C."/>
            <person name="Sullivan S.A."/>
            <person name="White O."/>
            <person name="Yu Y."/>
            <person name="Zafar N."/>
            <person name="Zhou L."/>
            <person name="Fraser C.M."/>
        </authorList>
    </citation>
    <scope>NUCLEOTIDE SEQUENCE [LARGE SCALE GENOMIC DNA]</scope>
    <source>
        <strain evidence="1 2">ATCC 23344</strain>
    </source>
</reference>
<dbReference type="EMBL" id="CP000011">
    <property type="protein sequence ID" value="AAY59091.1"/>
    <property type="molecule type" value="Genomic_DNA"/>
</dbReference>
<evidence type="ECO:0000313" key="1">
    <source>
        <dbReference type="EMBL" id="AAY59091.1"/>
    </source>
</evidence>
<proteinExistence type="predicted"/>
<dbReference type="HOGENOM" id="CLU_3133245_0_0_4"/>
<sequence length="49" mass="4997">MGACAARVRQAARGDASSIVRRVGRAPPSMMSRASLVFVSSPGLAHAGE</sequence>
<protein>
    <submittedName>
        <fullName evidence="1">Uncharacterized protein</fullName>
    </submittedName>
</protein>
<organism evidence="1 2">
    <name type="scientific">Burkholderia mallei (strain ATCC 23344)</name>
    <dbReference type="NCBI Taxonomy" id="243160"/>
    <lineage>
        <taxon>Bacteria</taxon>
        <taxon>Pseudomonadati</taxon>
        <taxon>Pseudomonadota</taxon>
        <taxon>Betaproteobacteria</taxon>
        <taxon>Burkholderiales</taxon>
        <taxon>Burkholderiaceae</taxon>
        <taxon>Burkholderia</taxon>
        <taxon>pseudomallei group</taxon>
    </lineage>
</organism>
<gene>
    <name evidence="1" type="ordered locus">BMAA2069</name>
</gene>
<accession>A0A0H2XD24</accession>
<keyword evidence="2" id="KW-1185">Reference proteome</keyword>
<dbReference type="KEGG" id="bma:BMAA2069"/>
<name>A0A0H2XD24_BURMA</name>
<dbReference type="AlphaFoldDB" id="A0A0H2XD24"/>
<dbReference type="Proteomes" id="UP000006693">
    <property type="component" value="Chromosome 2"/>
</dbReference>
<evidence type="ECO:0000313" key="2">
    <source>
        <dbReference type="Proteomes" id="UP000006693"/>
    </source>
</evidence>